<proteinExistence type="predicted"/>
<comment type="caution">
    <text evidence="3">The sequence shown here is derived from an EMBL/GenBank/DDBJ whole genome shotgun (WGS) entry which is preliminary data.</text>
</comment>
<dbReference type="Pfam" id="PF00589">
    <property type="entry name" value="Phage_integrase"/>
    <property type="match status" value="1"/>
</dbReference>
<reference evidence="3" key="1">
    <citation type="submission" date="2013-08" db="EMBL/GenBank/DDBJ databases">
        <authorList>
            <person name="Mendez C."/>
            <person name="Richter M."/>
            <person name="Ferrer M."/>
            <person name="Sanchez J."/>
        </authorList>
    </citation>
    <scope>NUCLEOTIDE SEQUENCE</scope>
</reference>
<evidence type="ECO:0000256" key="1">
    <source>
        <dbReference type="ARBA" id="ARBA00023172"/>
    </source>
</evidence>
<name>T1B788_9ZZZZ</name>
<dbReference type="GO" id="GO:0006310">
    <property type="term" value="P:DNA recombination"/>
    <property type="evidence" value="ECO:0007669"/>
    <property type="project" value="UniProtKB-KW"/>
</dbReference>
<keyword evidence="1" id="KW-0233">DNA recombination</keyword>
<dbReference type="SUPFAM" id="SSF56349">
    <property type="entry name" value="DNA breaking-rejoining enzymes"/>
    <property type="match status" value="1"/>
</dbReference>
<dbReference type="InterPro" id="IPR013762">
    <property type="entry name" value="Integrase-like_cat_sf"/>
</dbReference>
<organism evidence="3">
    <name type="scientific">mine drainage metagenome</name>
    <dbReference type="NCBI Taxonomy" id="410659"/>
    <lineage>
        <taxon>unclassified sequences</taxon>
        <taxon>metagenomes</taxon>
        <taxon>ecological metagenomes</taxon>
    </lineage>
</organism>
<dbReference type="GO" id="GO:0015074">
    <property type="term" value="P:DNA integration"/>
    <property type="evidence" value="ECO:0007669"/>
    <property type="project" value="InterPro"/>
</dbReference>
<protein>
    <submittedName>
        <fullName evidence="3">Site-specific tyrosine recombinase XerD</fullName>
    </submittedName>
</protein>
<dbReference type="AlphaFoldDB" id="T1B788"/>
<evidence type="ECO:0000259" key="2">
    <source>
        <dbReference type="Pfam" id="PF00589"/>
    </source>
</evidence>
<sequence>MMATLMLENGADIRYIQAMLDHADLKSTQICTHVAVKQLKAIHEATHPAKTRKSKPAAAALPTAEDVLDALDAEAAEEAE</sequence>
<gene>
    <name evidence="3" type="ORF">B1B_05578</name>
</gene>
<evidence type="ECO:0000313" key="3">
    <source>
        <dbReference type="EMBL" id="EQD68811.1"/>
    </source>
</evidence>
<dbReference type="InterPro" id="IPR002104">
    <property type="entry name" value="Integrase_catalytic"/>
</dbReference>
<reference evidence="3" key="2">
    <citation type="journal article" date="2014" name="ISME J.">
        <title>Microbial stratification in low pH oxic and suboxic macroscopic growths along an acid mine drainage.</title>
        <authorList>
            <person name="Mendez-Garcia C."/>
            <person name="Mesa V."/>
            <person name="Sprenger R.R."/>
            <person name="Richter M."/>
            <person name="Diez M.S."/>
            <person name="Solano J."/>
            <person name="Bargiela R."/>
            <person name="Golyshina O.V."/>
            <person name="Manteca A."/>
            <person name="Ramos J.L."/>
            <person name="Gallego J.R."/>
            <person name="Llorente I."/>
            <person name="Martins Dos Santos V.A."/>
            <person name="Jensen O.N."/>
            <person name="Pelaez A.I."/>
            <person name="Sanchez J."/>
            <person name="Ferrer M."/>
        </authorList>
    </citation>
    <scope>NUCLEOTIDE SEQUENCE</scope>
</reference>
<dbReference type="Gene3D" id="1.10.443.10">
    <property type="entry name" value="Intergrase catalytic core"/>
    <property type="match status" value="1"/>
</dbReference>
<dbReference type="InterPro" id="IPR011010">
    <property type="entry name" value="DNA_brk_join_enz"/>
</dbReference>
<dbReference type="EMBL" id="AUZY01003537">
    <property type="protein sequence ID" value="EQD68811.1"/>
    <property type="molecule type" value="Genomic_DNA"/>
</dbReference>
<dbReference type="GO" id="GO:0003677">
    <property type="term" value="F:DNA binding"/>
    <property type="evidence" value="ECO:0007669"/>
    <property type="project" value="InterPro"/>
</dbReference>
<accession>T1B788</accession>
<feature type="domain" description="Tyr recombinase" evidence="2">
    <location>
        <begin position="2"/>
        <end position="36"/>
    </location>
</feature>